<evidence type="ECO:0000313" key="21">
    <source>
        <dbReference type="Proteomes" id="UP000245865"/>
    </source>
</evidence>
<dbReference type="Gene3D" id="6.10.140.240">
    <property type="match status" value="1"/>
</dbReference>
<dbReference type="GO" id="GO:0016887">
    <property type="term" value="F:ATP hydrolysis activity"/>
    <property type="evidence" value="ECO:0007669"/>
    <property type="project" value="InterPro"/>
</dbReference>
<comment type="subunit">
    <text evidence="11 13 14">Forms a heterotetramer with UvrA during the search for lesions. Interacts with UvrC in an incision complex.</text>
</comment>
<keyword evidence="21" id="KW-1185">Reference proteome</keyword>
<name>A0A316J8X7_9HYPH</name>
<evidence type="ECO:0000313" key="20">
    <source>
        <dbReference type="EMBL" id="PWL18417.1"/>
    </source>
</evidence>
<evidence type="ECO:0000259" key="17">
    <source>
        <dbReference type="PROSITE" id="PS50151"/>
    </source>
</evidence>
<dbReference type="OrthoDB" id="9806651at2"/>
<evidence type="ECO:0000256" key="9">
    <source>
        <dbReference type="ARBA" id="ARBA00023204"/>
    </source>
</evidence>
<evidence type="ECO:0000256" key="3">
    <source>
        <dbReference type="ARBA" id="ARBA00022490"/>
    </source>
</evidence>
<feature type="domain" description="Helicase C-terminal" evidence="19">
    <location>
        <begin position="578"/>
        <end position="744"/>
    </location>
</feature>
<feature type="domain" description="UVR" evidence="17">
    <location>
        <begin position="772"/>
        <end position="807"/>
    </location>
</feature>
<feature type="domain" description="Helicase ATP-binding" evidence="18">
    <location>
        <begin position="173"/>
        <end position="321"/>
    </location>
</feature>
<dbReference type="EMBL" id="QGDB01000002">
    <property type="protein sequence ID" value="PWL18417.1"/>
    <property type="molecule type" value="Genomic_DNA"/>
</dbReference>
<dbReference type="GO" id="GO:0009380">
    <property type="term" value="C:excinuclease repair complex"/>
    <property type="evidence" value="ECO:0007669"/>
    <property type="project" value="InterPro"/>
</dbReference>
<evidence type="ECO:0000256" key="8">
    <source>
        <dbReference type="ARBA" id="ARBA00022881"/>
    </source>
</evidence>
<evidence type="ECO:0000256" key="7">
    <source>
        <dbReference type="ARBA" id="ARBA00022840"/>
    </source>
</evidence>
<dbReference type="Pfam" id="PF12344">
    <property type="entry name" value="UvrB"/>
    <property type="match status" value="1"/>
</dbReference>
<keyword evidence="9 13" id="KW-0234">DNA repair</keyword>
<dbReference type="SUPFAM" id="SSF46600">
    <property type="entry name" value="C-terminal UvrC-binding domain of UvrB"/>
    <property type="match status" value="1"/>
</dbReference>
<dbReference type="InterPro" id="IPR024759">
    <property type="entry name" value="UvrB_YAD/RRR_dom"/>
</dbReference>
<dbReference type="GO" id="GO:0005524">
    <property type="term" value="F:ATP binding"/>
    <property type="evidence" value="ECO:0007669"/>
    <property type="project" value="UniProtKB-UniRule"/>
</dbReference>
<dbReference type="GO" id="GO:0005737">
    <property type="term" value="C:cytoplasm"/>
    <property type="evidence" value="ECO:0007669"/>
    <property type="project" value="UniProtKB-SubCell"/>
</dbReference>
<evidence type="ECO:0000256" key="12">
    <source>
        <dbReference type="ARBA" id="ARBA00029504"/>
    </source>
</evidence>
<accession>A0A316J8X7</accession>
<dbReference type="SMART" id="SM00490">
    <property type="entry name" value="HELICc"/>
    <property type="match status" value="1"/>
</dbReference>
<dbReference type="Pfam" id="PF17757">
    <property type="entry name" value="UvrB_inter"/>
    <property type="match status" value="1"/>
</dbReference>
<evidence type="ECO:0000256" key="5">
    <source>
        <dbReference type="ARBA" id="ARBA00022763"/>
    </source>
</evidence>
<evidence type="ECO:0000259" key="18">
    <source>
        <dbReference type="PROSITE" id="PS51192"/>
    </source>
</evidence>
<dbReference type="Pfam" id="PF02151">
    <property type="entry name" value="UVR"/>
    <property type="match status" value="1"/>
</dbReference>
<dbReference type="InterPro" id="IPR001943">
    <property type="entry name" value="UVR_dom"/>
</dbReference>
<feature type="region of interest" description="Disordered" evidence="16">
    <location>
        <begin position="824"/>
        <end position="856"/>
    </location>
</feature>
<dbReference type="PROSITE" id="PS51194">
    <property type="entry name" value="HELICASE_CTER"/>
    <property type="match status" value="1"/>
</dbReference>
<dbReference type="PROSITE" id="PS51192">
    <property type="entry name" value="HELICASE_ATP_BIND_1"/>
    <property type="match status" value="1"/>
</dbReference>
<feature type="compositionally biased region" description="Basic residues" evidence="16">
    <location>
        <begin position="905"/>
        <end position="918"/>
    </location>
</feature>
<organism evidence="20 21">
    <name type="scientific">Falsochrobactrum shanghaiense</name>
    <dbReference type="NCBI Taxonomy" id="2201899"/>
    <lineage>
        <taxon>Bacteria</taxon>
        <taxon>Pseudomonadati</taxon>
        <taxon>Pseudomonadota</taxon>
        <taxon>Alphaproteobacteria</taxon>
        <taxon>Hyphomicrobiales</taxon>
        <taxon>Brucellaceae</taxon>
        <taxon>Falsochrobactrum</taxon>
    </lineage>
</organism>
<dbReference type="InterPro" id="IPR001650">
    <property type="entry name" value="Helicase_C-like"/>
</dbReference>
<dbReference type="PROSITE" id="PS50151">
    <property type="entry name" value="UVR"/>
    <property type="match status" value="1"/>
</dbReference>
<dbReference type="InterPro" id="IPR006935">
    <property type="entry name" value="Helicase/UvrB_N"/>
</dbReference>
<keyword evidence="3 13" id="KW-0963">Cytoplasm</keyword>
<dbReference type="InterPro" id="IPR036876">
    <property type="entry name" value="UVR_dom_sf"/>
</dbReference>
<comment type="caution">
    <text evidence="20">The sequence shown here is derived from an EMBL/GenBank/DDBJ whole genome shotgun (WGS) entry which is preliminary data.</text>
</comment>
<dbReference type="SUPFAM" id="SSF52540">
    <property type="entry name" value="P-loop containing nucleoside triphosphate hydrolases"/>
    <property type="match status" value="2"/>
</dbReference>
<dbReference type="Pfam" id="PF04851">
    <property type="entry name" value="ResIII"/>
    <property type="match status" value="1"/>
</dbReference>
<keyword evidence="15" id="KW-0175">Coiled coil</keyword>
<dbReference type="PANTHER" id="PTHR24029:SF0">
    <property type="entry name" value="UVRABC SYSTEM PROTEIN B"/>
    <property type="match status" value="1"/>
</dbReference>
<dbReference type="RefSeq" id="WP_109705318.1">
    <property type="nucleotide sequence ID" value="NZ_QGDB01000002.1"/>
</dbReference>
<dbReference type="NCBIfam" id="NF003673">
    <property type="entry name" value="PRK05298.1"/>
    <property type="match status" value="1"/>
</dbReference>
<dbReference type="SMART" id="SM00487">
    <property type="entry name" value="DEXDc"/>
    <property type="match status" value="1"/>
</dbReference>
<sequence length="918" mass="101756">MASSKDKYPQDSHDGSGGFGEAPQSEFSGAPFSGSIADWAQDIGQQAEQPKSKPKPAKKLPQRSKEATRSARGTSMGGAASAKERAAAGLNPVAGLDISLEDAARLNPTGATATVKALSDLIESGNPLFKNGQLWTPHRPVRPAKSEGGIAIQMVSEFEPSGDQPTAISDLVAGLADEERTQVLLGVTGSGKTFTMAKVIQETQRPALILAPNKTLAAQLYGEFKNFFPNNAVEYFVSYYDYYQPEAYVPRSDTYIEKESTVNEQIDRMRHSATRALLERDDVIIVASVSCIYGIGSVETYTAMTFEMKIGDRLDQRQLLADLVAQQYKRQDINFVRGSFRVRGDTIEIFPAHLEDRAWRISLFGDEIETITEFDPLTGQKSGDLQSVKIYANSHYVTPRPTLNQAIRSIQEELQQRLAELNGAGRLLEAQRLEQRTNFDLEMLEATGVCNGIENYSRYLTGRQPGEPPPTLFEYIPDNALVFLDESHVTVPQIGGMYRGDFRRKATLAEYGFRLPSCMDNRPLRFEEWDAMRPQTIAVSATPGKWEMEETGGVFAEQVIRPTGLIDPPVEVRPAKSQVDDVLGEIRETARKGYRTLCTVLTKRMAEDLTEYLHEQGIRVRYMHSDIDTLERIEIIRDLRLGAFDVLVGINLLREGLDIPECGFVAILDADKEGFLRSETSLVQTIGRAARNVDGKVILYADNITGSMQRAMDETSRRREKQEAYNTEHGITPASVKKNISDILNSVYEQDHVRADISGFAEEGAMMGNNLASHLEHLEKQMRDAAADLDFETAARLRDEIKRLRETELAIADDPLAREMEMEISGSGRGKGKVSGKPGGKSLFQKPSLDNMGPGTDMAKPLFRKNTLDEMTVKRTEVPAGGNDPAIRRERAGIGSYEDPAETARKKRRPGKTGRPGR</sequence>
<evidence type="ECO:0000256" key="1">
    <source>
        <dbReference type="ARBA" id="ARBA00004496"/>
    </source>
</evidence>
<feature type="short sequence motif" description="Beta-hairpin" evidence="13">
    <location>
        <begin position="239"/>
        <end position="262"/>
    </location>
</feature>
<dbReference type="Gene3D" id="3.40.50.300">
    <property type="entry name" value="P-loop containing nucleotide triphosphate hydrolases"/>
    <property type="match status" value="3"/>
</dbReference>
<evidence type="ECO:0000256" key="13">
    <source>
        <dbReference type="HAMAP-Rule" id="MF_00204"/>
    </source>
</evidence>
<dbReference type="Proteomes" id="UP000245865">
    <property type="component" value="Unassembled WGS sequence"/>
</dbReference>
<keyword evidence="8 13" id="KW-0267">Excision nuclease</keyword>
<dbReference type="GO" id="GO:0003677">
    <property type="term" value="F:DNA binding"/>
    <property type="evidence" value="ECO:0007669"/>
    <property type="project" value="UniProtKB-UniRule"/>
</dbReference>
<dbReference type="GO" id="GO:0009432">
    <property type="term" value="P:SOS response"/>
    <property type="evidence" value="ECO:0007669"/>
    <property type="project" value="UniProtKB-UniRule"/>
</dbReference>
<dbReference type="InterPro" id="IPR004807">
    <property type="entry name" value="UvrB"/>
</dbReference>
<evidence type="ECO:0000256" key="2">
    <source>
        <dbReference type="ARBA" id="ARBA00008533"/>
    </source>
</evidence>
<evidence type="ECO:0000259" key="19">
    <source>
        <dbReference type="PROSITE" id="PS51194"/>
    </source>
</evidence>
<evidence type="ECO:0000256" key="4">
    <source>
        <dbReference type="ARBA" id="ARBA00022741"/>
    </source>
</evidence>
<comment type="function">
    <text evidence="13">The UvrABC repair system catalyzes the recognition and processing of DNA lesions. A damage recognition complex composed of 2 UvrA and 2 UvrB subunits scans DNA for abnormalities. Upon binding of the UvrA(2)B(2) complex to a putative damaged site, the DNA wraps around one UvrB monomer. DNA wrap is dependent on ATP binding by UvrB and probably causes local melting of the DNA helix, facilitating insertion of UvrB beta-hairpin between the DNA strands. Then UvrB probes one DNA strand for the presence of a lesion. If a lesion is found the UvrA subunits dissociate and the UvrB-DNA preincision complex is formed. This complex is subsequently bound by UvrC and the second UvrB is released. If no lesion is found, the DNA wraps around the other UvrB subunit that will check the other stand for damage.</text>
</comment>
<evidence type="ECO:0000256" key="14">
    <source>
        <dbReference type="RuleBase" id="RU003587"/>
    </source>
</evidence>
<evidence type="ECO:0000256" key="10">
    <source>
        <dbReference type="ARBA" id="ARBA00023236"/>
    </source>
</evidence>
<gene>
    <name evidence="13" type="primary">uvrB</name>
    <name evidence="20" type="ORF">DKP76_04775</name>
</gene>
<dbReference type="GO" id="GO:0009381">
    <property type="term" value="F:excinuclease ABC activity"/>
    <property type="evidence" value="ECO:0007669"/>
    <property type="project" value="UniProtKB-UniRule"/>
</dbReference>
<feature type="region of interest" description="Disordered" evidence="16">
    <location>
        <begin position="1"/>
        <end position="84"/>
    </location>
</feature>
<dbReference type="Pfam" id="PF00271">
    <property type="entry name" value="Helicase_C"/>
    <property type="match status" value="1"/>
</dbReference>
<proteinExistence type="inferred from homology"/>
<evidence type="ECO:0000256" key="15">
    <source>
        <dbReference type="SAM" id="Coils"/>
    </source>
</evidence>
<keyword evidence="6 13" id="KW-0228">DNA excision</keyword>
<dbReference type="AlphaFoldDB" id="A0A316J8X7"/>
<dbReference type="CDD" id="cd18790">
    <property type="entry name" value="SF2_C_UvrB"/>
    <property type="match status" value="1"/>
</dbReference>
<keyword evidence="10 13" id="KW-0742">SOS response</keyword>
<dbReference type="PANTHER" id="PTHR24029">
    <property type="entry name" value="UVRABC SYSTEM PROTEIN B"/>
    <property type="match status" value="1"/>
</dbReference>
<reference evidence="20 21" key="1">
    <citation type="submission" date="2018-05" db="EMBL/GenBank/DDBJ databases">
        <title>Comparative genomic sequence analysis between strain HN4 and CCM 8460T (Falsochrobactrum ovis) will provide more evidence to prove that HN4 is a new species of Falsochrobactrum.</title>
        <authorList>
            <person name="Lyu W."/>
            <person name="Sun L."/>
            <person name="Yao L."/>
        </authorList>
    </citation>
    <scope>NUCLEOTIDE SEQUENCE [LARGE SCALE GENOMIC DNA]</scope>
    <source>
        <strain evidence="20 21">HN4</strain>
    </source>
</reference>
<comment type="similarity">
    <text evidence="2 13 14">Belongs to the UvrB family.</text>
</comment>
<evidence type="ECO:0000256" key="16">
    <source>
        <dbReference type="SAM" id="MobiDB-lite"/>
    </source>
</evidence>
<evidence type="ECO:0000256" key="11">
    <source>
        <dbReference type="ARBA" id="ARBA00026033"/>
    </source>
</evidence>
<evidence type="ECO:0000256" key="6">
    <source>
        <dbReference type="ARBA" id="ARBA00022769"/>
    </source>
</evidence>
<feature type="compositionally biased region" description="Basic and acidic residues" evidence="16">
    <location>
        <begin position="1"/>
        <end position="14"/>
    </location>
</feature>
<dbReference type="NCBIfam" id="TIGR00631">
    <property type="entry name" value="uvrb"/>
    <property type="match status" value="1"/>
</dbReference>
<dbReference type="InterPro" id="IPR014001">
    <property type="entry name" value="Helicase_ATP-bd"/>
</dbReference>
<dbReference type="Gene3D" id="4.10.860.10">
    <property type="entry name" value="UVR domain"/>
    <property type="match status" value="1"/>
</dbReference>
<keyword evidence="4 13" id="KW-0547">Nucleotide-binding</keyword>
<dbReference type="InterPro" id="IPR027417">
    <property type="entry name" value="P-loop_NTPase"/>
</dbReference>
<protein>
    <recommendedName>
        <fullName evidence="12 13">UvrABC system protein B</fullName>
        <shortName evidence="13">Protein UvrB</shortName>
    </recommendedName>
    <alternativeName>
        <fullName evidence="13">Excinuclease ABC subunit B</fullName>
    </alternativeName>
</protein>
<keyword evidence="5 13" id="KW-0227">DNA damage</keyword>
<dbReference type="InterPro" id="IPR041471">
    <property type="entry name" value="UvrB_inter"/>
</dbReference>
<comment type="domain">
    <text evidence="13">The beta-hairpin motif is involved in DNA binding.</text>
</comment>
<dbReference type="CDD" id="cd17916">
    <property type="entry name" value="DEXHc_UvrB"/>
    <property type="match status" value="1"/>
</dbReference>
<feature type="compositionally biased region" description="Basic and acidic residues" evidence="16">
    <location>
        <begin position="868"/>
        <end position="877"/>
    </location>
</feature>
<feature type="compositionally biased region" description="Basic residues" evidence="16">
    <location>
        <begin position="52"/>
        <end position="62"/>
    </location>
</feature>
<keyword evidence="7 13" id="KW-0067">ATP-binding</keyword>
<feature type="coiled-coil region" evidence="15">
    <location>
        <begin position="404"/>
        <end position="431"/>
    </location>
</feature>
<feature type="binding site" evidence="13">
    <location>
        <begin position="186"/>
        <end position="193"/>
    </location>
    <ligand>
        <name>ATP</name>
        <dbReference type="ChEBI" id="CHEBI:30616"/>
    </ligand>
</feature>
<comment type="subcellular location">
    <subcellularLocation>
        <location evidence="1 13 14">Cytoplasm</location>
    </subcellularLocation>
</comment>
<dbReference type="GO" id="GO:0006289">
    <property type="term" value="P:nucleotide-excision repair"/>
    <property type="evidence" value="ECO:0007669"/>
    <property type="project" value="UniProtKB-UniRule"/>
</dbReference>
<feature type="region of interest" description="Disordered" evidence="16">
    <location>
        <begin position="868"/>
        <end position="918"/>
    </location>
</feature>
<dbReference type="HAMAP" id="MF_00204">
    <property type="entry name" value="UvrB"/>
    <property type="match status" value="1"/>
</dbReference>